<evidence type="ECO:0000256" key="2">
    <source>
        <dbReference type="ARBA" id="ARBA00022692"/>
    </source>
</evidence>
<dbReference type="PANTHER" id="PTHR22950:SF652">
    <property type="entry name" value="TRANSMEMBRANE AMINO ACID TRANSPORTER FAMILY PROTEIN"/>
    <property type="match status" value="1"/>
</dbReference>
<organism evidence="8">
    <name type="scientific">Medioppia subpectinata</name>
    <dbReference type="NCBI Taxonomy" id="1979941"/>
    <lineage>
        <taxon>Eukaryota</taxon>
        <taxon>Metazoa</taxon>
        <taxon>Ecdysozoa</taxon>
        <taxon>Arthropoda</taxon>
        <taxon>Chelicerata</taxon>
        <taxon>Arachnida</taxon>
        <taxon>Acari</taxon>
        <taxon>Acariformes</taxon>
        <taxon>Sarcoptiformes</taxon>
        <taxon>Oribatida</taxon>
        <taxon>Brachypylina</taxon>
        <taxon>Oppioidea</taxon>
        <taxon>Oppiidae</taxon>
        <taxon>Medioppia</taxon>
    </lineage>
</organism>
<feature type="transmembrane region" description="Helical" evidence="5">
    <location>
        <begin position="280"/>
        <end position="304"/>
    </location>
</feature>
<feature type="transmembrane region" description="Helical" evidence="5">
    <location>
        <begin position="382"/>
        <end position="402"/>
    </location>
</feature>
<evidence type="ECO:0000256" key="3">
    <source>
        <dbReference type="ARBA" id="ARBA00022989"/>
    </source>
</evidence>
<feature type="non-terminal residue" evidence="8">
    <location>
        <position position="450"/>
    </location>
</feature>
<dbReference type="OrthoDB" id="438545at2759"/>
<keyword evidence="6" id="KW-0732">Signal</keyword>
<feature type="transmembrane region" description="Helical" evidence="5">
    <location>
        <begin position="143"/>
        <end position="166"/>
    </location>
</feature>
<evidence type="ECO:0000256" key="4">
    <source>
        <dbReference type="ARBA" id="ARBA00023136"/>
    </source>
</evidence>
<evidence type="ECO:0000256" key="1">
    <source>
        <dbReference type="ARBA" id="ARBA00004141"/>
    </source>
</evidence>
<feature type="domain" description="Amino acid transporter transmembrane" evidence="7">
    <location>
        <begin position="67"/>
        <end position="427"/>
    </location>
</feature>
<dbReference type="InterPro" id="IPR013057">
    <property type="entry name" value="AA_transpt_TM"/>
</dbReference>
<feature type="chain" id="PRO_5035591935" description="Amino acid transporter transmembrane domain-containing protein" evidence="6">
    <location>
        <begin position="20"/>
        <end position="450"/>
    </location>
</feature>
<keyword evidence="2 5" id="KW-0812">Transmembrane</keyword>
<gene>
    <name evidence="8" type="ORF">OSB1V03_LOCUS9351</name>
</gene>
<protein>
    <recommendedName>
        <fullName evidence="7">Amino acid transporter transmembrane domain-containing protein</fullName>
    </recommendedName>
</protein>
<dbReference type="Pfam" id="PF01490">
    <property type="entry name" value="Aa_trans"/>
    <property type="match status" value="1"/>
</dbReference>
<comment type="subcellular location">
    <subcellularLocation>
        <location evidence="1">Membrane</location>
        <topology evidence="1">Multi-pass membrane protein</topology>
    </subcellularLocation>
</comment>
<feature type="transmembrane region" description="Helical" evidence="5">
    <location>
        <begin position="187"/>
        <end position="207"/>
    </location>
</feature>
<dbReference type="EMBL" id="OC860820">
    <property type="protein sequence ID" value="CAD7628933.1"/>
    <property type="molecule type" value="Genomic_DNA"/>
</dbReference>
<keyword evidence="9" id="KW-1185">Reference proteome</keyword>
<proteinExistence type="predicted"/>
<dbReference type="AlphaFoldDB" id="A0A7R9KT43"/>
<dbReference type="Proteomes" id="UP000759131">
    <property type="component" value="Unassembled WGS sequence"/>
</dbReference>
<feature type="transmembrane region" description="Helical" evidence="5">
    <location>
        <begin position="324"/>
        <end position="352"/>
    </location>
</feature>
<evidence type="ECO:0000256" key="5">
    <source>
        <dbReference type="SAM" id="Phobius"/>
    </source>
</evidence>
<evidence type="ECO:0000259" key="7">
    <source>
        <dbReference type="Pfam" id="PF01490"/>
    </source>
</evidence>
<accession>A0A7R9KT43</accession>
<reference evidence="8" key="1">
    <citation type="submission" date="2020-11" db="EMBL/GenBank/DDBJ databases">
        <authorList>
            <person name="Tran Van P."/>
        </authorList>
    </citation>
    <scope>NUCLEOTIDE SEQUENCE</scope>
</reference>
<name>A0A7R9KT43_9ACAR</name>
<feature type="signal peptide" evidence="6">
    <location>
        <begin position="1"/>
        <end position="19"/>
    </location>
</feature>
<feature type="transmembrane region" description="Helical" evidence="5">
    <location>
        <begin position="98"/>
        <end position="123"/>
    </location>
</feature>
<evidence type="ECO:0000313" key="9">
    <source>
        <dbReference type="Proteomes" id="UP000759131"/>
    </source>
</evidence>
<dbReference type="GO" id="GO:0016020">
    <property type="term" value="C:membrane"/>
    <property type="evidence" value="ECO:0007669"/>
    <property type="project" value="UniProtKB-SubCell"/>
</dbReference>
<sequence>SSHTTCLAAIFLTVNATLGAGLLNIPHAFNDSGGIFCSLVVQTSSTFLTSDEITVETVNTSGQSSHTTCLAAIFLTVNATLGAGLLNIPHAFNDSGGIFCSLVVQTIFVILVIGSLLLLTYCIDISNATSFQDVVLAFCGPRAQHFCSIIIVLYSYGACITFVIIIGDQFDRIFLSLYGTNFNQFWYMSRTFTMSTTCALLVIPLSFSKKISFLKNASDETNVWVKTRPNTWTEVFYITPVLCFAYQVRFIALLINTLFCQLSWIPTYSGMRHRSSSIKITLTIIISILICYLSYTLTAIFGLITFGSDYIENDLMSNYDANHLFVLFAIIILIAKTITVYPLLLFCGRIAVEDFMQKLSEMFCTNLAFCDNSSRFEPLRRALIVLIWIITTIIIAIYIPNITIAIEFLGSGAILFIFIFPGLCFLNAVLIKDKILGVFILGLTLTQTID</sequence>
<feature type="non-terminal residue" evidence="8">
    <location>
        <position position="1"/>
    </location>
</feature>
<dbReference type="EMBL" id="CAJPIZ010006245">
    <property type="protein sequence ID" value="CAG2109363.1"/>
    <property type="molecule type" value="Genomic_DNA"/>
</dbReference>
<feature type="transmembrane region" description="Helical" evidence="5">
    <location>
        <begin position="408"/>
        <end position="431"/>
    </location>
</feature>
<dbReference type="GO" id="GO:0015179">
    <property type="term" value="F:L-amino acid transmembrane transporter activity"/>
    <property type="evidence" value="ECO:0007669"/>
    <property type="project" value="TreeGrafter"/>
</dbReference>
<evidence type="ECO:0000256" key="6">
    <source>
        <dbReference type="SAM" id="SignalP"/>
    </source>
</evidence>
<dbReference type="PANTHER" id="PTHR22950">
    <property type="entry name" value="AMINO ACID TRANSPORTER"/>
    <property type="match status" value="1"/>
</dbReference>
<evidence type="ECO:0000313" key="8">
    <source>
        <dbReference type="EMBL" id="CAD7628933.1"/>
    </source>
</evidence>
<keyword evidence="4 5" id="KW-0472">Membrane</keyword>
<keyword evidence="3 5" id="KW-1133">Transmembrane helix</keyword>